<dbReference type="AlphaFoldDB" id="A0A0R2I7Y0"/>
<organism evidence="3 4">
    <name type="scientific">Limosilactobacillus secaliphilus</name>
    <dbReference type="NCBI Taxonomy" id="396268"/>
    <lineage>
        <taxon>Bacteria</taxon>
        <taxon>Bacillati</taxon>
        <taxon>Bacillota</taxon>
        <taxon>Bacilli</taxon>
        <taxon>Lactobacillales</taxon>
        <taxon>Lactobacillaceae</taxon>
        <taxon>Limosilactobacillus</taxon>
    </lineage>
</organism>
<feature type="chain" id="PRO_5039229082" description="Lipoprotein" evidence="2">
    <location>
        <begin position="21"/>
        <end position="164"/>
    </location>
</feature>
<dbReference type="Proteomes" id="UP000050934">
    <property type="component" value="Unassembled WGS sequence"/>
</dbReference>
<feature type="region of interest" description="Disordered" evidence="1">
    <location>
        <begin position="28"/>
        <end position="95"/>
    </location>
</feature>
<gene>
    <name evidence="3" type="ORF">IV45_GL000578</name>
</gene>
<protein>
    <recommendedName>
        <fullName evidence="5">Lipoprotein</fullName>
    </recommendedName>
</protein>
<evidence type="ECO:0000313" key="3">
    <source>
        <dbReference type="EMBL" id="KRN58135.1"/>
    </source>
</evidence>
<dbReference type="STRING" id="396268.IV45_GL000578"/>
<dbReference type="PATRIC" id="fig|396268.3.peg.586"/>
<reference evidence="3 4" key="1">
    <citation type="journal article" date="2015" name="Genome Announc.">
        <title>Expanding the biotechnology potential of lactobacilli through comparative genomics of 213 strains and associated genera.</title>
        <authorList>
            <person name="Sun Z."/>
            <person name="Harris H.M."/>
            <person name="McCann A."/>
            <person name="Guo C."/>
            <person name="Argimon S."/>
            <person name="Zhang W."/>
            <person name="Yang X."/>
            <person name="Jeffery I.B."/>
            <person name="Cooney J.C."/>
            <person name="Kagawa T.F."/>
            <person name="Liu W."/>
            <person name="Song Y."/>
            <person name="Salvetti E."/>
            <person name="Wrobel A."/>
            <person name="Rasinkangas P."/>
            <person name="Parkhill J."/>
            <person name="Rea M.C."/>
            <person name="O'Sullivan O."/>
            <person name="Ritari J."/>
            <person name="Douillard F.P."/>
            <person name="Paul Ross R."/>
            <person name="Yang R."/>
            <person name="Briner A.E."/>
            <person name="Felis G.E."/>
            <person name="de Vos W.M."/>
            <person name="Barrangou R."/>
            <person name="Klaenhammer T.R."/>
            <person name="Caufield P.W."/>
            <person name="Cui Y."/>
            <person name="Zhang H."/>
            <person name="O'Toole P.W."/>
        </authorList>
    </citation>
    <scope>NUCLEOTIDE SEQUENCE [LARGE SCALE GENOMIC DNA]</scope>
    <source>
        <strain evidence="3 4">DSM 17896</strain>
    </source>
</reference>
<evidence type="ECO:0000256" key="1">
    <source>
        <dbReference type="SAM" id="MobiDB-lite"/>
    </source>
</evidence>
<keyword evidence="2" id="KW-0732">Signal</keyword>
<dbReference type="OrthoDB" id="2327982at2"/>
<name>A0A0R2I7Y0_9LACO</name>
<dbReference type="PROSITE" id="PS51257">
    <property type="entry name" value="PROKAR_LIPOPROTEIN"/>
    <property type="match status" value="1"/>
</dbReference>
<feature type="compositionally biased region" description="Polar residues" evidence="1">
    <location>
        <begin position="69"/>
        <end position="93"/>
    </location>
</feature>
<accession>A0A0R2I7Y0</accession>
<proteinExistence type="predicted"/>
<feature type="compositionally biased region" description="Basic and acidic residues" evidence="1">
    <location>
        <begin position="50"/>
        <end position="59"/>
    </location>
</feature>
<sequence length="164" mass="17469">MKIKQLLMTGVAGMMIVSLAACGSKSATETHHDEATSSQTSKKSHHRSSKKSDKMKEDDVSSSSNASSTKTTINGVKNSQTAKSVNNRQSAVMNETDARNLVKEHLGNSMATARENGKTITQPSIDAVDGFSATQNGTNDWTISGSYNGHTYTYHVTPTAITGN</sequence>
<feature type="signal peptide" evidence="2">
    <location>
        <begin position="1"/>
        <end position="20"/>
    </location>
</feature>
<keyword evidence="4" id="KW-1185">Reference proteome</keyword>
<evidence type="ECO:0000313" key="4">
    <source>
        <dbReference type="Proteomes" id="UP000050934"/>
    </source>
</evidence>
<evidence type="ECO:0000256" key="2">
    <source>
        <dbReference type="SAM" id="SignalP"/>
    </source>
</evidence>
<evidence type="ECO:0008006" key="5">
    <source>
        <dbReference type="Google" id="ProtNLM"/>
    </source>
</evidence>
<dbReference type="RefSeq" id="WP_057741278.1">
    <property type="nucleotide sequence ID" value="NZ_JQBW01000010.1"/>
</dbReference>
<dbReference type="EMBL" id="JQBW01000010">
    <property type="protein sequence ID" value="KRN58135.1"/>
    <property type="molecule type" value="Genomic_DNA"/>
</dbReference>
<comment type="caution">
    <text evidence="3">The sequence shown here is derived from an EMBL/GenBank/DDBJ whole genome shotgun (WGS) entry which is preliminary data.</text>
</comment>